<dbReference type="Proteomes" id="UP000198426">
    <property type="component" value="Unassembled WGS sequence"/>
</dbReference>
<feature type="domain" description="Phasin" evidence="1">
    <location>
        <begin position="20"/>
        <end position="109"/>
    </location>
</feature>
<gene>
    <name evidence="2" type="ORF">SAMN05421757_101455</name>
</gene>
<evidence type="ECO:0000259" key="1">
    <source>
        <dbReference type="Pfam" id="PF09361"/>
    </source>
</evidence>
<dbReference type="AlphaFoldDB" id="A0A239CTS4"/>
<dbReference type="Pfam" id="PF09361">
    <property type="entry name" value="Phasin_2"/>
    <property type="match status" value="1"/>
</dbReference>
<evidence type="ECO:0000313" key="3">
    <source>
        <dbReference type="Proteomes" id="UP000198426"/>
    </source>
</evidence>
<dbReference type="OrthoDB" id="7865588at2"/>
<dbReference type="EMBL" id="FZOY01000001">
    <property type="protein sequence ID" value="SNS23168.1"/>
    <property type="molecule type" value="Genomic_DNA"/>
</dbReference>
<dbReference type="InterPro" id="IPR018968">
    <property type="entry name" value="Phasin"/>
</dbReference>
<proteinExistence type="predicted"/>
<evidence type="ECO:0000313" key="2">
    <source>
        <dbReference type="EMBL" id="SNS23168.1"/>
    </source>
</evidence>
<sequence length="116" mass="13028">MNEAPGVAPMANAERMAELLSDWQRAGMGALAWMNPVWVRSMTEMGNEMMQFSSDRIREGIRFQGEILQCCDPVAFREIQGRYLKTAFEQYSAETGKLVRMNRAALDEVTGRSSGS</sequence>
<accession>A0A239CTS4</accession>
<organism evidence="2 3">
    <name type="scientific">Tropicimonas sediminicola</name>
    <dbReference type="NCBI Taxonomy" id="1031541"/>
    <lineage>
        <taxon>Bacteria</taxon>
        <taxon>Pseudomonadati</taxon>
        <taxon>Pseudomonadota</taxon>
        <taxon>Alphaproteobacteria</taxon>
        <taxon>Rhodobacterales</taxon>
        <taxon>Roseobacteraceae</taxon>
        <taxon>Tropicimonas</taxon>
    </lineage>
</organism>
<name>A0A239CTS4_9RHOB</name>
<protein>
    <submittedName>
        <fullName evidence="2">Phasin protein</fullName>
    </submittedName>
</protein>
<reference evidence="2 3" key="1">
    <citation type="submission" date="2017-06" db="EMBL/GenBank/DDBJ databases">
        <authorList>
            <person name="Kim H.J."/>
            <person name="Triplett B.A."/>
        </authorList>
    </citation>
    <scope>NUCLEOTIDE SEQUENCE [LARGE SCALE GENOMIC DNA]</scope>
    <source>
        <strain evidence="2 3">DSM 29339</strain>
    </source>
</reference>
<keyword evidence="3" id="KW-1185">Reference proteome</keyword>